<dbReference type="Proteomes" id="UP000001818">
    <property type="component" value="Chromosome"/>
</dbReference>
<dbReference type="AlphaFoldDB" id="Q138H8"/>
<name>Q138H8_RHOPS</name>
<gene>
    <name evidence="1" type="ordered locus">RPD_2279</name>
</gene>
<dbReference type="InterPro" id="IPR036086">
    <property type="entry name" value="ParB/Sulfiredoxin_sf"/>
</dbReference>
<dbReference type="EMBL" id="CP000283">
    <property type="protein sequence ID" value="ABE39511.1"/>
    <property type="molecule type" value="Genomic_DNA"/>
</dbReference>
<proteinExistence type="predicted"/>
<dbReference type="Gene3D" id="3.90.1530.30">
    <property type="match status" value="1"/>
</dbReference>
<dbReference type="HOGENOM" id="CLU_1894598_0_0_5"/>
<evidence type="ECO:0000313" key="1">
    <source>
        <dbReference type="EMBL" id="ABE39511.1"/>
    </source>
</evidence>
<dbReference type="SUPFAM" id="SSF110849">
    <property type="entry name" value="ParB/Sulfiredoxin"/>
    <property type="match status" value="1"/>
</dbReference>
<dbReference type="PANTHER" id="PTHR33375">
    <property type="entry name" value="CHROMOSOME-PARTITIONING PROTEIN PARB-RELATED"/>
    <property type="match status" value="1"/>
</dbReference>
<sequence length="134" mass="14204">MATAVQKITLSSSRDIPFNKLILSQTNVRTRKDGISIEDLAASIARLGLIQSIHVRPVLDADGAETGMFDVPAGGRLSMFTQTGPRFFTQTQAGFTAAMCIFDPMSIAAAPKLTGFKSGWLSVVVLGIASSIQS</sequence>
<dbReference type="KEGG" id="rpd:RPD_2279"/>
<dbReference type="GO" id="GO:0005694">
    <property type="term" value="C:chromosome"/>
    <property type="evidence" value="ECO:0007669"/>
    <property type="project" value="TreeGrafter"/>
</dbReference>
<reference evidence="1 2" key="1">
    <citation type="submission" date="2006-03" db="EMBL/GenBank/DDBJ databases">
        <title>Complete sequence of Rhodopseudomonas palustris BisB5.</title>
        <authorList>
            <consortium name="US DOE Joint Genome Institute"/>
            <person name="Copeland A."/>
            <person name="Lucas S."/>
            <person name="Lapidus A."/>
            <person name="Barry K."/>
            <person name="Detter J.C."/>
            <person name="Glavina del Rio T."/>
            <person name="Hammon N."/>
            <person name="Israni S."/>
            <person name="Dalin E."/>
            <person name="Tice H."/>
            <person name="Pitluck S."/>
            <person name="Chain P."/>
            <person name="Malfatti S."/>
            <person name="Shin M."/>
            <person name="Vergez L."/>
            <person name="Schmutz J."/>
            <person name="Larimer F."/>
            <person name="Land M."/>
            <person name="Hauser L."/>
            <person name="Pelletier D.A."/>
            <person name="Kyrpides N."/>
            <person name="Lykidis A."/>
            <person name="Oda Y."/>
            <person name="Harwood C.S."/>
            <person name="Richardson P."/>
        </authorList>
    </citation>
    <scope>NUCLEOTIDE SEQUENCE [LARGE SCALE GENOMIC DNA]</scope>
    <source>
        <strain evidence="1 2">BisB5</strain>
    </source>
</reference>
<dbReference type="eggNOG" id="COG1475">
    <property type="taxonomic scope" value="Bacteria"/>
</dbReference>
<organism evidence="1 2">
    <name type="scientific">Rhodopseudomonas palustris (strain BisB5)</name>
    <dbReference type="NCBI Taxonomy" id="316057"/>
    <lineage>
        <taxon>Bacteria</taxon>
        <taxon>Pseudomonadati</taxon>
        <taxon>Pseudomonadota</taxon>
        <taxon>Alphaproteobacteria</taxon>
        <taxon>Hyphomicrobiales</taxon>
        <taxon>Nitrobacteraceae</taxon>
        <taxon>Rhodopseudomonas</taxon>
    </lineage>
</organism>
<dbReference type="InterPro" id="IPR050336">
    <property type="entry name" value="Chromosome_partition/occlusion"/>
</dbReference>
<dbReference type="GO" id="GO:0007059">
    <property type="term" value="P:chromosome segregation"/>
    <property type="evidence" value="ECO:0007669"/>
    <property type="project" value="TreeGrafter"/>
</dbReference>
<accession>Q138H8</accession>
<protein>
    <submittedName>
        <fullName evidence="1">Uncharacterized protein</fullName>
    </submittedName>
</protein>
<dbReference type="PANTHER" id="PTHR33375:SF7">
    <property type="entry name" value="CHROMOSOME 2-PARTITIONING PROTEIN PARB-RELATED"/>
    <property type="match status" value="1"/>
</dbReference>
<evidence type="ECO:0000313" key="2">
    <source>
        <dbReference type="Proteomes" id="UP000001818"/>
    </source>
</evidence>
<dbReference type="STRING" id="316057.RPD_2279"/>
<dbReference type="FunFam" id="3.90.1530.30:FF:000002">
    <property type="entry name" value="Chromosome partitioning protein ParB"/>
    <property type="match status" value="1"/>
</dbReference>